<dbReference type="Proteomes" id="UP000198744">
    <property type="component" value="Unassembled WGS sequence"/>
</dbReference>
<evidence type="ECO:0000313" key="2">
    <source>
        <dbReference type="Proteomes" id="UP000198744"/>
    </source>
</evidence>
<name>A0A1H8A1W3_9BACT</name>
<gene>
    <name evidence="1" type="ORF">SAMN04489760_13011</name>
</gene>
<accession>A0A1H8A1W3</accession>
<protein>
    <submittedName>
        <fullName evidence="1">Uncharacterized protein</fullName>
    </submittedName>
</protein>
<dbReference type="AlphaFoldDB" id="A0A1H8A1W3"/>
<sequence>MLSTLSALHALSLETVYDCEQQNRYNINGTKRMVTFLRILLTACDQFFHEEKKPSILSCQERRPFFFEEDFFVRYLGLHLSIRTKDCIPRSLIIYRKTILYISSW</sequence>
<reference evidence="1 2" key="1">
    <citation type="submission" date="2016-10" db="EMBL/GenBank/DDBJ databases">
        <authorList>
            <person name="de Groot N.N."/>
        </authorList>
    </citation>
    <scope>NUCLEOTIDE SEQUENCE [LARGE SCALE GENOMIC DNA]</scope>
    <source>
        <strain evidence="1 2">DSM 8423</strain>
    </source>
</reference>
<evidence type="ECO:0000313" key="1">
    <source>
        <dbReference type="EMBL" id="SEM64902.1"/>
    </source>
</evidence>
<proteinExistence type="predicted"/>
<organism evidence="1 2">
    <name type="scientific">Syntrophus gentianae</name>
    <dbReference type="NCBI Taxonomy" id="43775"/>
    <lineage>
        <taxon>Bacteria</taxon>
        <taxon>Pseudomonadati</taxon>
        <taxon>Thermodesulfobacteriota</taxon>
        <taxon>Syntrophia</taxon>
        <taxon>Syntrophales</taxon>
        <taxon>Syntrophaceae</taxon>
        <taxon>Syntrophus</taxon>
    </lineage>
</organism>
<keyword evidence="2" id="KW-1185">Reference proteome</keyword>
<dbReference type="EMBL" id="FOBS01000030">
    <property type="protein sequence ID" value="SEM64902.1"/>
    <property type="molecule type" value="Genomic_DNA"/>
</dbReference>